<sequence>MFILIRQFFFLHGRYIGDNIRQLLDIIEHHETYKKPEMVFIVDFEKAFDKVDWILFIHAWIIFNFGNSFVKINV</sequence>
<reference evidence="1" key="2">
    <citation type="submission" date="2019-03" db="EMBL/GenBank/DDBJ databases">
        <authorList>
            <person name="Pagowski V."/>
            <person name="Mordecai G."/>
            <person name="Miller K."/>
            <person name="Schulze A."/>
            <person name="Kaukinen K."/>
            <person name="Ming T."/>
            <person name="Teffer A."/>
            <person name="Tabata A."/>
            <person name="Suttle C."/>
        </authorList>
    </citation>
    <scope>NUCLEOTIDE SEQUENCE</scope>
    <source>
        <strain evidence="1">SEQ_14_2</strain>
    </source>
</reference>
<evidence type="ECO:0000313" key="1">
    <source>
        <dbReference type="EMBL" id="QCF47515.1"/>
    </source>
</evidence>
<name>A0A4D6QJF5_9VIRU</name>
<evidence type="ECO:0008006" key="2">
    <source>
        <dbReference type="Google" id="ProtNLM"/>
    </source>
</evidence>
<protein>
    <recommendedName>
        <fullName evidence="2">Reverse transcriptase domain-containing protein</fullName>
    </recommendedName>
</protein>
<accession>A0A4D6QJF5</accession>
<organism evidence="1">
    <name type="scientific">Erythrocytic necrosis virus</name>
    <dbReference type="NCBI Taxonomy" id="1543320"/>
    <lineage>
        <taxon>Viruses</taxon>
        <taxon>Varidnaviria</taxon>
        <taxon>Bamfordvirae</taxon>
        <taxon>Nucleocytoviricota</taxon>
        <taxon>Megaviricetes</taxon>
        <taxon>Pimascovirales</taxon>
        <taxon>Pimascovirales incertae sedis</taxon>
        <taxon>Iridoviridae</taxon>
    </lineage>
</organism>
<proteinExistence type="evidence at transcript level"/>
<dbReference type="EMBL" id="MK638749">
    <property type="protein sequence ID" value="QCF47515.1"/>
    <property type="molecule type" value="mRNA"/>
</dbReference>
<reference evidence="1" key="1">
    <citation type="journal article" date="2019" name="Viruses">
        <title>Distribution and Phylogeny of Erythrocytic Necrosis Virus (ENV) in Salmon Suggests Marine Origin.</title>
        <authorList>
            <person name="Pagowski V.A."/>
            <person name="Mordecai G.J."/>
            <person name="Miller K.M."/>
            <person name="Schulze A.D."/>
            <person name="Kaukinen K.H."/>
            <person name="Ming T.J."/>
            <person name="Li S."/>
            <person name="Teffer A.K."/>
            <person name="Tabata A."/>
            <person name="Suttle C.A."/>
        </authorList>
    </citation>
    <scope>NUCLEOTIDE SEQUENCE</scope>
    <source>
        <strain evidence="1">SEQ_14_2</strain>
    </source>
</reference>